<dbReference type="GO" id="GO:0006487">
    <property type="term" value="P:protein N-linked glycosylation"/>
    <property type="evidence" value="ECO:0007669"/>
    <property type="project" value="TreeGrafter"/>
</dbReference>
<gene>
    <name evidence="1" type="ORF">CYMTET_6307</name>
</gene>
<name>A0AAE0GXQ9_9CHLO</name>
<evidence type="ECO:0000313" key="1">
    <source>
        <dbReference type="EMBL" id="KAK3286123.1"/>
    </source>
</evidence>
<dbReference type="EMBL" id="LGRX02001484">
    <property type="protein sequence ID" value="KAK3286123.1"/>
    <property type="molecule type" value="Genomic_DNA"/>
</dbReference>
<organism evidence="1 2">
    <name type="scientific">Cymbomonas tetramitiformis</name>
    <dbReference type="NCBI Taxonomy" id="36881"/>
    <lineage>
        <taxon>Eukaryota</taxon>
        <taxon>Viridiplantae</taxon>
        <taxon>Chlorophyta</taxon>
        <taxon>Pyramimonadophyceae</taxon>
        <taxon>Pyramimonadales</taxon>
        <taxon>Pyramimonadaceae</taxon>
        <taxon>Cymbomonas</taxon>
    </lineage>
</organism>
<reference evidence="1 2" key="1">
    <citation type="journal article" date="2015" name="Genome Biol. Evol.">
        <title>Comparative Genomics of a Bacterivorous Green Alga Reveals Evolutionary Causalities and Consequences of Phago-Mixotrophic Mode of Nutrition.</title>
        <authorList>
            <person name="Burns J.A."/>
            <person name="Paasch A."/>
            <person name="Narechania A."/>
            <person name="Kim E."/>
        </authorList>
    </citation>
    <scope>NUCLEOTIDE SEQUENCE [LARGE SCALE GENOMIC DNA]</scope>
    <source>
        <strain evidence="1 2">PLY_AMNH</strain>
    </source>
</reference>
<comment type="caution">
    <text evidence="1">The sequence shown here is derived from an EMBL/GenBank/DDBJ whole genome shotgun (WGS) entry which is preliminary data.</text>
</comment>
<proteinExistence type="predicted"/>
<dbReference type="PANTHER" id="PTHR13132">
    <property type="entry name" value="ALPHA- 1,6 -FUCOSYLTRANSFERASE"/>
    <property type="match status" value="1"/>
</dbReference>
<dbReference type="PANTHER" id="PTHR13132:SF29">
    <property type="entry name" value="ALPHA-(1,6)-FUCOSYLTRANSFERASE"/>
    <property type="match status" value="1"/>
</dbReference>
<sequence length="432" mass="48917">MSMSAAAQAAQALVLCVVAIAIFSRFSFKTHRSTVPRRVIKHNPNDVPIDSLDKKLRSLQFQDACDCDKNYIRFRFDEEAGLAGNLHLLALALEIGLQAGRPVVNDFEDRWEYYTSPAGCHGAAVGFDCLFSPLSSCSPNKTWDRECTGKTAPNTYEGRSLDADNRLHVLKLINPELLPSPEAQLRFNRMVLFSYGSRWPAWRTYMQGARLPGYTTKGTFWLRSRIVHHLWQPQLALRQLIRRHLKGIRVAARPRLPYIAVHIRASDNLKSIGHDFDVMPDAYFLSRAMNLALNASRTYGIWDVYLASDNHGVKARGDWGMWVAACQDVIEEAKDPFWAEQGLRISFVEHELRPRAGYWQSQRNATGTLIGRTALNATVEVMATIEMLRHADVLIGSMVSNVFRLGCELNFALNSIEADRMISLDFPWYTDP</sequence>
<evidence type="ECO:0000313" key="2">
    <source>
        <dbReference type="Proteomes" id="UP001190700"/>
    </source>
</evidence>
<dbReference type="GO" id="GO:0046921">
    <property type="term" value="F:alpha-(1-&gt;6)-fucosyltransferase activity"/>
    <property type="evidence" value="ECO:0007669"/>
    <property type="project" value="TreeGrafter"/>
</dbReference>
<dbReference type="Proteomes" id="UP001190700">
    <property type="component" value="Unassembled WGS sequence"/>
</dbReference>
<dbReference type="AlphaFoldDB" id="A0AAE0GXQ9"/>
<protein>
    <submittedName>
        <fullName evidence="1">Uncharacterized protein</fullName>
    </submittedName>
</protein>
<keyword evidence="2" id="KW-1185">Reference proteome</keyword>
<accession>A0AAE0GXQ9</accession>